<dbReference type="GO" id="GO:0008360">
    <property type="term" value="P:regulation of cell shape"/>
    <property type="evidence" value="ECO:0007669"/>
    <property type="project" value="UniProtKB-UniRule"/>
</dbReference>
<evidence type="ECO:0000259" key="9">
    <source>
        <dbReference type="PROSITE" id="PS52029"/>
    </source>
</evidence>
<feature type="active site" description="Nucleophile" evidence="7">
    <location>
        <position position="177"/>
    </location>
</feature>
<evidence type="ECO:0000313" key="10">
    <source>
        <dbReference type="EMBL" id="KRG20480.1"/>
    </source>
</evidence>
<dbReference type="AlphaFoldDB" id="A0A0Q9YIQ9"/>
<organism evidence="10">
    <name type="scientific">Candidatus Berkiella aquae</name>
    <dbReference type="NCBI Taxonomy" id="295108"/>
    <lineage>
        <taxon>Bacteria</taxon>
        <taxon>Pseudomonadati</taxon>
        <taxon>Pseudomonadota</taxon>
        <taxon>Gammaproteobacteria</taxon>
        <taxon>Candidatus Berkiellales</taxon>
        <taxon>Candidatus Berkiellaceae</taxon>
        <taxon>Candidatus Berkiella</taxon>
    </lineage>
</organism>
<evidence type="ECO:0000256" key="5">
    <source>
        <dbReference type="ARBA" id="ARBA00022984"/>
    </source>
</evidence>
<sequence length="204" mass="22281">MNKSIALLICLPSIASTVSANELPDFCKSGAFICEQISPNSVVAYPVSNIQTNMNKRKVSAENDNNRDSHKNTNTNLSDTIEVDLKKLTWVAYDGTGELIRSGRVSGGKDYCPDIGRECKTVTGTFTIFRKGGEDCKSTIYPVGRGGAPMPYCMFFHGGYALHGSNAVPNYNASHGCVRMAPEDAQWLNEDFVQEGLTQVVVHY</sequence>
<dbReference type="SUPFAM" id="SSF141523">
    <property type="entry name" value="L,D-transpeptidase catalytic domain-like"/>
    <property type="match status" value="1"/>
</dbReference>
<dbReference type="Pfam" id="PF03734">
    <property type="entry name" value="YkuD"/>
    <property type="match status" value="1"/>
</dbReference>
<comment type="similarity">
    <text evidence="2">Belongs to the YkuD family.</text>
</comment>
<dbReference type="PROSITE" id="PS52029">
    <property type="entry name" value="LD_TPASE"/>
    <property type="match status" value="1"/>
</dbReference>
<feature type="signal peptide" evidence="8">
    <location>
        <begin position="1"/>
        <end position="20"/>
    </location>
</feature>
<keyword evidence="8" id="KW-0732">Signal</keyword>
<feature type="domain" description="L,D-TPase catalytic" evidence="9">
    <location>
        <begin position="79"/>
        <end position="203"/>
    </location>
</feature>
<evidence type="ECO:0000256" key="8">
    <source>
        <dbReference type="SAM" id="SignalP"/>
    </source>
</evidence>
<dbReference type="GO" id="GO:0071972">
    <property type="term" value="F:peptidoglycan L,D-transpeptidase activity"/>
    <property type="evidence" value="ECO:0007669"/>
    <property type="project" value="TreeGrafter"/>
</dbReference>
<evidence type="ECO:0000256" key="4">
    <source>
        <dbReference type="ARBA" id="ARBA00022960"/>
    </source>
</evidence>
<proteinExistence type="inferred from homology"/>
<dbReference type="CDD" id="cd16913">
    <property type="entry name" value="YkuD_like"/>
    <property type="match status" value="1"/>
</dbReference>
<name>A0A0Q9YIQ9_9GAMM</name>
<dbReference type="PATRIC" id="fig|1590043.3.peg.2455"/>
<comment type="caution">
    <text evidence="10">The sequence shown here is derived from an EMBL/GenBank/DDBJ whole genome shotgun (WGS) entry which is preliminary data.</text>
</comment>
<reference evidence="10" key="1">
    <citation type="submission" date="2015-09" db="EMBL/GenBank/DDBJ databases">
        <title>Draft Genome Sequences of Two Novel Amoeba-resistant Intranuclear Bacteria, Candidatus Berkiella cookevillensis and Candidatus Berkiella aquae.</title>
        <authorList>
            <person name="Mehari Y.T."/>
            <person name="Arivett B.A."/>
            <person name="Farone A.L."/>
            <person name="Gunderson J.H."/>
            <person name="Farone M.B."/>
        </authorList>
    </citation>
    <scope>NUCLEOTIDE SEQUENCE [LARGE SCALE GENOMIC DNA]</scope>
    <source>
        <strain evidence="10">HT99</strain>
    </source>
</reference>
<dbReference type="GO" id="GO:0071555">
    <property type="term" value="P:cell wall organization"/>
    <property type="evidence" value="ECO:0007669"/>
    <property type="project" value="UniProtKB-UniRule"/>
</dbReference>
<gene>
    <name evidence="10" type="ORF">HT99x_02409</name>
</gene>
<dbReference type="InterPro" id="IPR038063">
    <property type="entry name" value="Transpep_catalytic_dom"/>
</dbReference>
<dbReference type="Gene3D" id="2.40.440.10">
    <property type="entry name" value="L,D-transpeptidase catalytic domain-like"/>
    <property type="match status" value="1"/>
</dbReference>
<dbReference type="GO" id="GO:0016740">
    <property type="term" value="F:transferase activity"/>
    <property type="evidence" value="ECO:0007669"/>
    <property type="project" value="UniProtKB-KW"/>
</dbReference>
<keyword evidence="4 7" id="KW-0133">Cell shape</keyword>
<keyword evidence="5 7" id="KW-0573">Peptidoglycan synthesis</keyword>
<feature type="chain" id="PRO_5006388651" description="L,D-TPase catalytic domain-containing protein" evidence="8">
    <location>
        <begin position="21"/>
        <end position="204"/>
    </location>
</feature>
<dbReference type="EMBL" id="LKAJ01000011">
    <property type="protein sequence ID" value="KRG20480.1"/>
    <property type="molecule type" value="Genomic_DNA"/>
</dbReference>
<keyword evidence="3" id="KW-0808">Transferase</keyword>
<dbReference type="PANTHER" id="PTHR30582:SF2">
    <property type="entry name" value="L,D-TRANSPEPTIDASE YCIB-RELATED"/>
    <property type="match status" value="1"/>
</dbReference>
<evidence type="ECO:0000256" key="3">
    <source>
        <dbReference type="ARBA" id="ARBA00022679"/>
    </source>
</evidence>
<evidence type="ECO:0000256" key="7">
    <source>
        <dbReference type="PROSITE-ProRule" id="PRU01373"/>
    </source>
</evidence>
<accession>A0A0Q9YIQ9</accession>
<dbReference type="InterPro" id="IPR050979">
    <property type="entry name" value="LD-transpeptidase"/>
</dbReference>
<evidence type="ECO:0000256" key="6">
    <source>
        <dbReference type="ARBA" id="ARBA00023316"/>
    </source>
</evidence>
<keyword evidence="6 7" id="KW-0961">Cell wall biogenesis/degradation</keyword>
<dbReference type="RefSeq" id="WP_075067021.1">
    <property type="nucleotide sequence ID" value="NZ_LKAJ02000001.1"/>
</dbReference>
<dbReference type="UniPathway" id="UPA00219"/>
<protein>
    <recommendedName>
        <fullName evidence="9">L,D-TPase catalytic domain-containing protein</fullName>
    </recommendedName>
</protein>
<dbReference type="GO" id="GO:0018104">
    <property type="term" value="P:peptidoglycan-protein cross-linking"/>
    <property type="evidence" value="ECO:0007669"/>
    <property type="project" value="TreeGrafter"/>
</dbReference>
<dbReference type="STRING" id="295108.HT99x_02409"/>
<evidence type="ECO:0000256" key="2">
    <source>
        <dbReference type="ARBA" id="ARBA00005992"/>
    </source>
</evidence>
<dbReference type="GO" id="GO:0005576">
    <property type="term" value="C:extracellular region"/>
    <property type="evidence" value="ECO:0007669"/>
    <property type="project" value="TreeGrafter"/>
</dbReference>
<comment type="pathway">
    <text evidence="1 7">Cell wall biogenesis; peptidoglycan biosynthesis.</text>
</comment>
<evidence type="ECO:0000256" key="1">
    <source>
        <dbReference type="ARBA" id="ARBA00004752"/>
    </source>
</evidence>
<feature type="active site" description="Proton donor/acceptor" evidence="7">
    <location>
        <position position="163"/>
    </location>
</feature>
<dbReference type="InterPro" id="IPR005490">
    <property type="entry name" value="LD_TPept_cat_dom"/>
</dbReference>
<dbReference type="PANTHER" id="PTHR30582">
    <property type="entry name" value="L,D-TRANSPEPTIDASE"/>
    <property type="match status" value="1"/>
</dbReference>